<accession>A0A495JIG8</accession>
<keyword evidence="2" id="KW-0812">Transmembrane</keyword>
<organism evidence="4 5">
    <name type="scientific">Micromonospora pisi</name>
    <dbReference type="NCBI Taxonomy" id="589240"/>
    <lineage>
        <taxon>Bacteria</taxon>
        <taxon>Bacillati</taxon>
        <taxon>Actinomycetota</taxon>
        <taxon>Actinomycetes</taxon>
        <taxon>Micromonosporales</taxon>
        <taxon>Micromonosporaceae</taxon>
        <taxon>Micromonospora</taxon>
    </lineage>
</organism>
<keyword evidence="3" id="KW-0732">Signal</keyword>
<dbReference type="InterPro" id="IPR022435">
    <property type="entry name" value="Surface-anchored_actinobac"/>
</dbReference>
<name>A0A495JIG8_9ACTN</name>
<dbReference type="InterPro" id="IPR022395">
    <property type="entry name" value="CHP03773_ABC_transptr-like"/>
</dbReference>
<dbReference type="Proteomes" id="UP000277671">
    <property type="component" value="Unassembled WGS sequence"/>
</dbReference>
<proteinExistence type="predicted"/>
<gene>
    <name evidence="4" type="ORF">BDK92_2674</name>
</gene>
<evidence type="ECO:0000313" key="4">
    <source>
        <dbReference type="EMBL" id="RKR88358.1"/>
    </source>
</evidence>
<dbReference type="NCBIfam" id="NF038134">
    <property type="entry name" value="choice_anch_M"/>
    <property type="match status" value="2"/>
</dbReference>
<keyword evidence="5" id="KW-1185">Reference proteome</keyword>
<feature type="compositionally biased region" description="Gly residues" evidence="1">
    <location>
        <begin position="464"/>
        <end position="486"/>
    </location>
</feature>
<dbReference type="NCBIfam" id="TIGR03773">
    <property type="entry name" value="anch_rpt_wall"/>
    <property type="match status" value="1"/>
</dbReference>
<comment type="caution">
    <text evidence="4">The sequence shown here is derived from an EMBL/GenBank/DDBJ whole genome shotgun (WGS) entry which is preliminary data.</text>
</comment>
<dbReference type="EMBL" id="RBKT01000001">
    <property type="protein sequence ID" value="RKR88358.1"/>
    <property type="molecule type" value="Genomic_DNA"/>
</dbReference>
<feature type="chain" id="PRO_5019734140" evidence="3">
    <location>
        <begin position="25"/>
        <end position="527"/>
    </location>
</feature>
<sequence>MRRALTALFAIAFAAGAGPAPAYAEPARVAVNGADLVSVRPDGDALSIQIRDAVQQRQGLAGHDPRDVVIDADDGYAAVVPDRADFGFLGKPGDRVWVVAAADGDLASLDTTALPRGSLVGDAVTLRLAAVEGPGIFHAYTVSSLGTPKPVLGSADGSGPKAMSLSVGVRQGGLVWAFDKPGSYKVTLGASARKVDGGEARGEATYRIDVPDAVPTALPAGTPEPRVAGPAAKALSEIAVVPHGLPKLQANPKAVVGATTAAAVANTATGRKVFADGHVDMGPQLQGDTWTVRLRDDSGSPPVWRELSDVVLHVVDKAKIKVPSGADYAFLGAAGSDVWLLPQGQQSGIVWPGWNTQDPSVVNGINGDVTWRLTSLSGPGHFKLYLTGSFGKPEVLFDSAKTLPQGIRVPPNTHAHGNWAFTKSGIYRLGVEMTGTTKAGKSVTSTKVLTIAVGAVDPNDGFTPGTGTGSSGGTGTGTGSGGGGLPRTGSSWLLPAGATGVAMVAVGVFLLFTTRRRRTAENAAKAS</sequence>
<keyword evidence="2" id="KW-0472">Membrane</keyword>
<evidence type="ECO:0000256" key="1">
    <source>
        <dbReference type="SAM" id="MobiDB-lite"/>
    </source>
</evidence>
<protein>
    <submittedName>
        <fullName evidence="4">Putative ABC transporter-associated repeat protein</fullName>
    </submittedName>
</protein>
<reference evidence="4 5" key="1">
    <citation type="submission" date="2018-10" db="EMBL/GenBank/DDBJ databases">
        <title>Sequencing the genomes of 1000 actinobacteria strains.</title>
        <authorList>
            <person name="Klenk H.-P."/>
        </authorList>
    </citation>
    <scope>NUCLEOTIDE SEQUENCE [LARGE SCALE GENOMIC DNA]</scope>
    <source>
        <strain evidence="4 5">DSM 45175</strain>
    </source>
</reference>
<feature type="signal peptide" evidence="3">
    <location>
        <begin position="1"/>
        <end position="24"/>
    </location>
</feature>
<keyword evidence="2" id="KW-1133">Transmembrane helix</keyword>
<evidence type="ECO:0000256" key="2">
    <source>
        <dbReference type="SAM" id="Phobius"/>
    </source>
</evidence>
<feature type="region of interest" description="Disordered" evidence="1">
    <location>
        <begin position="459"/>
        <end position="488"/>
    </location>
</feature>
<feature type="transmembrane region" description="Helical" evidence="2">
    <location>
        <begin position="492"/>
        <end position="512"/>
    </location>
</feature>
<dbReference type="RefSeq" id="WP_121156990.1">
    <property type="nucleotide sequence ID" value="NZ_RBKT01000001.1"/>
</dbReference>
<dbReference type="NCBIfam" id="TIGR03769">
    <property type="entry name" value="P_ac_wall_RPT"/>
    <property type="match status" value="1"/>
</dbReference>
<evidence type="ECO:0000256" key="3">
    <source>
        <dbReference type="SAM" id="SignalP"/>
    </source>
</evidence>
<evidence type="ECO:0000313" key="5">
    <source>
        <dbReference type="Proteomes" id="UP000277671"/>
    </source>
</evidence>
<dbReference type="AlphaFoldDB" id="A0A495JIG8"/>
<dbReference type="OrthoDB" id="4424311at2"/>